<proteinExistence type="predicted"/>
<reference evidence="2" key="1">
    <citation type="submission" date="2020-11" db="EMBL/GenBank/DDBJ databases">
        <authorList>
            <person name="Tran Van P."/>
        </authorList>
    </citation>
    <scope>NUCLEOTIDE SEQUENCE</scope>
</reference>
<feature type="chain" id="PRO_5031059873" evidence="1">
    <location>
        <begin position="23"/>
        <end position="164"/>
    </location>
</feature>
<dbReference type="AlphaFoldDB" id="A0A7R9NXC5"/>
<feature type="signal peptide" evidence="1">
    <location>
        <begin position="1"/>
        <end position="22"/>
    </location>
</feature>
<evidence type="ECO:0000313" key="2">
    <source>
        <dbReference type="EMBL" id="CAD7459683.1"/>
    </source>
</evidence>
<accession>A0A7R9NXC5</accession>
<keyword evidence="1" id="KW-0732">Signal</keyword>
<protein>
    <submittedName>
        <fullName evidence="2">Uncharacterized protein</fullName>
    </submittedName>
</protein>
<dbReference type="EMBL" id="OE003051">
    <property type="protein sequence ID" value="CAD7459683.1"/>
    <property type="molecule type" value="Genomic_DNA"/>
</dbReference>
<name>A0A7R9NXC5_9NEOP</name>
<sequence>MVARSRDVTWPVTLLLLPFISGAQIPSTTKQNSVIRRMWGKHRPFQVGRSMVVSAETQGCTVTRSDNEPGIDELRGRGSGRGSIERVFVGGHVPAAGLPFYSSVDGTGPPIFISRSLNLWIATAPHTHTRGLYASAWCFPIINTVHRVQWLQTTVLAPYQARYL</sequence>
<organism evidence="2">
    <name type="scientific">Timema tahoe</name>
    <dbReference type="NCBI Taxonomy" id="61484"/>
    <lineage>
        <taxon>Eukaryota</taxon>
        <taxon>Metazoa</taxon>
        <taxon>Ecdysozoa</taxon>
        <taxon>Arthropoda</taxon>
        <taxon>Hexapoda</taxon>
        <taxon>Insecta</taxon>
        <taxon>Pterygota</taxon>
        <taxon>Neoptera</taxon>
        <taxon>Polyneoptera</taxon>
        <taxon>Phasmatodea</taxon>
        <taxon>Timematodea</taxon>
        <taxon>Timematoidea</taxon>
        <taxon>Timematidae</taxon>
        <taxon>Timema</taxon>
    </lineage>
</organism>
<gene>
    <name evidence="2" type="ORF">TTEB3V08_LOCUS7632</name>
</gene>
<evidence type="ECO:0000256" key="1">
    <source>
        <dbReference type="SAM" id="SignalP"/>
    </source>
</evidence>